<dbReference type="RefSeq" id="WP_094397900.1">
    <property type="nucleotide sequence ID" value="NZ_CP016893.1"/>
</dbReference>
<dbReference type="Pfam" id="PF04055">
    <property type="entry name" value="Radical_SAM"/>
    <property type="match status" value="1"/>
</dbReference>
<dbReference type="SUPFAM" id="SSF102114">
    <property type="entry name" value="Radical SAM enzymes"/>
    <property type="match status" value="1"/>
</dbReference>
<evidence type="ECO:0000313" key="6">
    <source>
        <dbReference type="EMBL" id="AST58773.1"/>
    </source>
</evidence>
<dbReference type="PANTHER" id="PTHR43409">
    <property type="entry name" value="ANAEROBIC MAGNESIUM-PROTOPORPHYRIN IX MONOMETHYL ESTER CYCLASE-RELATED"/>
    <property type="match status" value="1"/>
</dbReference>
<protein>
    <submittedName>
        <fullName evidence="6">Fe-S oxidoreductase</fullName>
    </submittedName>
</protein>
<dbReference type="Proteomes" id="UP000214975">
    <property type="component" value="Chromosome"/>
</dbReference>
<dbReference type="GO" id="GO:0051539">
    <property type="term" value="F:4 iron, 4 sulfur cluster binding"/>
    <property type="evidence" value="ECO:0007669"/>
    <property type="project" value="UniProtKB-KW"/>
</dbReference>
<dbReference type="InterPro" id="IPR036724">
    <property type="entry name" value="Cobalamin-bd_sf"/>
</dbReference>
<dbReference type="InterPro" id="IPR034466">
    <property type="entry name" value="Methyltransferase_Class_B"/>
</dbReference>
<dbReference type="GO" id="GO:0031419">
    <property type="term" value="F:cobalamin binding"/>
    <property type="evidence" value="ECO:0007669"/>
    <property type="project" value="InterPro"/>
</dbReference>
<dbReference type="PROSITE" id="PS51918">
    <property type="entry name" value="RADICAL_SAM"/>
    <property type="match status" value="1"/>
</dbReference>
<dbReference type="Gene3D" id="3.40.50.280">
    <property type="entry name" value="Cobalamin-binding domain"/>
    <property type="match status" value="1"/>
</dbReference>
<dbReference type="InterPro" id="IPR058240">
    <property type="entry name" value="rSAM_sf"/>
</dbReference>
<dbReference type="InterPro" id="IPR007197">
    <property type="entry name" value="rSAM"/>
</dbReference>
<comment type="cofactor">
    <cofactor evidence="1">
        <name>[4Fe-4S] cluster</name>
        <dbReference type="ChEBI" id="CHEBI:49883"/>
    </cofactor>
</comment>
<evidence type="ECO:0000256" key="5">
    <source>
        <dbReference type="ARBA" id="ARBA00023014"/>
    </source>
</evidence>
<evidence type="ECO:0000256" key="4">
    <source>
        <dbReference type="ARBA" id="ARBA00023004"/>
    </source>
</evidence>
<dbReference type="SMART" id="SM00729">
    <property type="entry name" value="Elp3"/>
    <property type="match status" value="1"/>
</dbReference>
<dbReference type="AlphaFoldDB" id="A0A223I216"/>
<evidence type="ECO:0000256" key="3">
    <source>
        <dbReference type="ARBA" id="ARBA00022723"/>
    </source>
</evidence>
<dbReference type="InterPro" id="IPR025288">
    <property type="entry name" value="DUF4080"/>
</dbReference>
<dbReference type="InterPro" id="IPR006638">
    <property type="entry name" value="Elp3/MiaA/NifB-like_rSAM"/>
</dbReference>
<dbReference type="SUPFAM" id="SSF52242">
    <property type="entry name" value="Cobalamin (vitamin B12)-binding domain"/>
    <property type="match status" value="1"/>
</dbReference>
<keyword evidence="4" id="KW-0408">Iron</keyword>
<reference evidence="6 7" key="1">
    <citation type="submission" date="2016-08" db="EMBL/GenBank/DDBJ databases">
        <title>A novel genetic cassette of butanologenic Thermoanaerobacterium thermosaccharolyticum that directly convert cellulose to butanol.</title>
        <authorList>
            <person name="Li T."/>
            <person name="He J."/>
        </authorList>
    </citation>
    <scope>NUCLEOTIDE SEQUENCE [LARGE SCALE GENOMIC DNA]</scope>
    <source>
        <strain evidence="6 7">TG57</strain>
    </source>
</reference>
<keyword evidence="5" id="KW-0411">Iron-sulfur</keyword>
<evidence type="ECO:0000256" key="2">
    <source>
        <dbReference type="ARBA" id="ARBA00022691"/>
    </source>
</evidence>
<dbReference type="EMBL" id="CP016893">
    <property type="protein sequence ID" value="AST58773.1"/>
    <property type="molecule type" value="Genomic_DNA"/>
</dbReference>
<dbReference type="GO" id="GO:0005829">
    <property type="term" value="C:cytosol"/>
    <property type="evidence" value="ECO:0007669"/>
    <property type="project" value="TreeGrafter"/>
</dbReference>
<evidence type="ECO:0000256" key="1">
    <source>
        <dbReference type="ARBA" id="ARBA00001966"/>
    </source>
</evidence>
<dbReference type="GO" id="GO:0003824">
    <property type="term" value="F:catalytic activity"/>
    <property type="evidence" value="ECO:0007669"/>
    <property type="project" value="InterPro"/>
</dbReference>
<sequence length="559" mass="65182">MKTLLVGLNAKYYHTNLAIRNIKWYCQPMEIDILEMTINDDTDYVLYEILKKMPDVVGFSCYIWNIEKVLKLCEYIKKVREEIIVVLGGPEVSYDAENLLKANYIDFVVLGEGELAFKKLLERIYNSRSMDDLDGIAYRKNEEIIVKIKTDYVNLDDIPFPYIDEEISDRLVYYETSRGCPFRCSYCLSSLDNRLRYATIEKVKADLRTLSKMGAKIVKLIDRSFDSNIKRAIEILNIIRELKGDTVFHCEVNPELINKEFIDSLKGIEDRIQFEVGIQTTNKSTLIKVSRNPDVESALNGIKLIVDAGIKVHVDLIAGLPGDSFKSVANSFNHVYKLNPDEIQLGFLKLLKGTDLRKNADKYCIEFRCDAPYEVLKTSTMSYYELHELKSIAFLVDKYYNSGRFNKTLNFLLSFYDEPFDLYKSMYDYWESNNLFNRRHSLNDLFDIMYKFAVSKRMDSELLKDYLRYDYMYSTNNKAYPDCLKDLHQKIPDNVKSLLHNDEWLQCNLPLAKNMSSAEKGKNISVGFFKHDILGESNKSVYIVFLHLKARTYYAKIYV</sequence>
<dbReference type="PROSITE" id="PS51332">
    <property type="entry name" value="B12_BINDING"/>
    <property type="match status" value="1"/>
</dbReference>
<dbReference type="InterPro" id="IPR051198">
    <property type="entry name" value="BchE-like"/>
</dbReference>
<keyword evidence="2" id="KW-0949">S-adenosyl-L-methionine</keyword>
<dbReference type="CDD" id="cd02068">
    <property type="entry name" value="radical_SAM_B12_BD"/>
    <property type="match status" value="1"/>
</dbReference>
<dbReference type="GO" id="GO:0046872">
    <property type="term" value="F:metal ion binding"/>
    <property type="evidence" value="ECO:0007669"/>
    <property type="project" value="UniProtKB-KW"/>
</dbReference>
<dbReference type="Gene3D" id="3.80.30.20">
    <property type="entry name" value="tm_1862 like domain"/>
    <property type="match status" value="1"/>
</dbReference>
<proteinExistence type="predicted"/>
<dbReference type="SFLD" id="SFLDS00029">
    <property type="entry name" value="Radical_SAM"/>
    <property type="match status" value="1"/>
</dbReference>
<organism evidence="6 7">
    <name type="scientific">Thermoanaerobacterium thermosaccharolyticum</name>
    <name type="common">Clostridium thermosaccharolyticum</name>
    <dbReference type="NCBI Taxonomy" id="1517"/>
    <lineage>
        <taxon>Bacteria</taxon>
        <taxon>Bacillati</taxon>
        <taxon>Bacillota</taxon>
        <taxon>Clostridia</taxon>
        <taxon>Thermoanaerobacterales</taxon>
        <taxon>Thermoanaerobacteraceae</taxon>
        <taxon>Thermoanaerobacterium</taxon>
    </lineage>
</organism>
<gene>
    <name evidence="6" type="ORF">Thert_02986</name>
</gene>
<dbReference type="Pfam" id="PF13311">
    <property type="entry name" value="DUF4080"/>
    <property type="match status" value="1"/>
</dbReference>
<dbReference type="CDD" id="cd01335">
    <property type="entry name" value="Radical_SAM"/>
    <property type="match status" value="1"/>
</dbReference>
<dbReference type="SFLD" id="SFLDG01123">
    <property type="entry name" value="methyltransferase_(Class_B)"/>
    <property type="match status" value="1"/>
</dbReference>
<dbReference type="PANTHER" id="PTHR43409:SF16">
    <property type="entry name" value="SLR0320 PROTEIN"/>
    <property type="match status" value="1"/>
</dbReference>
<dbReference type="Pfam" id="PF02310">
    <property type="entry name" value="B12-binding"/>
    <property type="match status" value="1"/>
</dbReference>
<accession>A0A223I216</accession>
<evidence type="ECO:0000313" key="7">
    <source>
        <dbReference type="Proteomes" id="UP000214975"/>
    </source>
</evidence>
<dbReference type="SFLD" id="SFLDG01082">
    <property type="entry name" value="B12-binding_domain_containing"/>
    <property type="match status" value="1"/>
</dbReference>
<keyword evidence="3" id="KW-0479">Metal-binding</keyword>
<name>A0A223I216_THETR</name>
<dbReference type="InterPro" id="IPR023404">
    <property type="entry name" value="rSAM_horseshoe"/>
</dbReference>
<dbReference type="InterPro" id="IPR006158">
    <property type="entry name" value="Cobalamin-bd"/>
</dbReference>